<sequence>MLDPQQPPTPKPRRLAPLGVALLLLTCRSERAGADDCAVILDRIVALELAEQGYRDPELTRRKQQEFARRFVPELQRCEGLSLPPGARECIARAGSAEEISHVCLR</sequence>
<dbReference type="EMBL" id="JAPNKE010000002">
    <property type="protein sequence ID" value="MCY1005052.1"/>
    <property type="molecule type" value="Genomic_DNA"/>
</dbReference>
<organism evidence="1 2">
    <name type="scientific">Nannocystis pusilla</name>
    <dbReference type="NCBI Taxonomy" id="889268"/>
    <lineage>
        <taxon>Bacteria</taxon>
        <taxon>Pseudomonadati</taxon>
        <taxon>Myxococcota</taxon>
        <taxon>Polyangia</taxon>
        <taxon>Nannocystales</taxon>
        <taxon>Nannocystaceae</taxon>
        <taxon>Nannocystis</taxon>
    </lineage>
</organism>
<comment type="caution">
    <text evidence="1">The sequence shown here is derived from an EMBL/GenBank/DDBJ whole genome shotgun (WGS) entry which is preliminary data.</text>
</comment>
<keyword evidence="2" id="KW-1185">Reference proteome</keyword>
<dbReference type="RefSeq" id="WP_267766671.1">
    <property type="nucleotide sequence ID" value="NZ_JAPNKE010000002.1"/>
</dbReference>
<dbReference type="AlphaFoldDB" id="A0A9X3IUF1"/>
<accession>A0A9X3IUF1</accession>
<gene>
    <name evidence="1" type="ORF">OV079_05600</name>
</gene>
<protein>
    <submittedName>
        <fullName evidence="1">Uncharacterized protein</fullName>
    </submittedName>
</protein>
<evidence type="ECO:0000313" key="2">
    <source>
        <dbReference type="Proteomes" id="UP001150924"/>
    </source>
</evidence>
<name>A0A9X3IUF1_9BACT</name>
<dbReference type="Proteomes" id="UP001150924">
    <property type="component" value="Unassembled WGS sequence"/>
</dbReference>
<evidence type="ECO:0000313" key="1">
    <source>
        <dbReference type="EMBL" id="MCY1005052.1"/>
    </source>
</evidence>
<reference evidence="1" key="1">
    <citation type="submission" date="2022-11" db="EMBL/GenBank/DDBJ databases">
        <title>Minimal conservation of predation-associated metabolite biosynthetic gene clusters underscores biosynthetic potential of Myxococcota including descriptions for ten novel species: Archangium lansinium sp. nov., Myxococcus landrumus sp. nov., Nannocystis bai.</title>
        <authorList>
            <person name="Ahearne A."/>
            <person name="Stevens C."/>
            <person name="Phillips K."/>
        </authorList>
    </citation>
    <scope>NUCLEOTIDE SEQUENCE</scope>
    <source>
        <strain evidence="1">Na p29</strain>
    </source>
</reference>
<proteinExistence type="predicted"/>